<dbReference type="AlphaFoldDB" id="A0A4C1Z090"/>
<sequence length="183" mass="21134">MRANRELMIATPIDISNPRRIHWRVTSLSGRSMLFFRKSSFNPMGILPMVNCSKTLLYVAEFCTERTAVEPAMKMGLMNWGLGRHFLQCPEAALSLNPALGTVKRSKICRFERPASERRLVIIKKCDWNLKLERLIRKKSLRPCRPWVRAERLAGTTVNDLWSMIYYRWCRSGGPASGVMTRT</sequence>
<dbReference type="EMBL" id="BGZK01001489">
    <property type="protein sequence ID" value="GBP80940.1"/>
    <property type="molecule type" value="Genomic_DNA"/>
</dbReference>
<reference evidence="1 2" key="1">
    <citation type="journal article" date="2019" name="Commun. Biol.">
        <title>The bagworm genome reveals a unique fibroin gene that provides high tensile strength.</title>
        <authorList>
            <person name="Kono N."/>
            <person name="Nakamura H."/>
            <person name="Ohtoshi R."/>
            <person name="Tomita M."/>
            <person name="Numata K."/>
            <person name="Arakawa K."/>
        </authorList>
    </citation>
    <scope>NUCLEOTIDE SEQUENCE [LARGE SCALE GENOMIC DNA]</scope>
</reference>
<organism evidence="1 2">
    <name type="scientific">Eumeta variegata</name>
    <name type="common">Bagworm moth</name>
    <name type="synonym">Eumeta japonica</name>
    <dbReference type="NCBI Taxonomy" id="151549"/>
    <lineage>
        <taxon>Eukaryota</taxon>
        <taxon>Metazoa</taxon>
        <taxon>Ecdysozoa</taxon>
        <taxon>Arthropoda</taxon>
        <taxon>Hexapoda</taxon>
        <taxon>Insecta</taxon>
        <taxon>Pterygota</taxon>
        <taxon>Neoptera</taxon>
        <taxon>Endopterygota</taxon>
        <taxon>Lepidoptera</taxon>
        <taxon>Glossata</taxon>
        <taxon>Ditrysia</taxon>
        <taxon>Tineoidea</taxon>
        <taxon>Psychidae</taxon>
        <taxon>Oiketicinae</taxon>
        <taxon>Eumeta</taxon>
    </lineage>
</organism>
<evidence type="ECO:0000313" key="1">
    <source>
        <dbReference type="EMBL" id="GBP80940.1"/>
    </source>
</evidence>
<accession>A0A4C1Z090</accession>
<protein>
    <submittedName>
        <fullName evidence="1">Uncharacterized protein</fullName>
    </submittedName>
</protein>
<comment type="caution">
    <text evidence="1">The sequence shown here is derived from an EMBL/GenBank/DDBJ whole genome shotgun (WGS) entry which is preliminary data.</text>
</comment>
<dbReference type="Proteomes" id="UP000299102">
    <property type="component" value="Unassembled WGS sequence"/>
</dbReference>
<evidence type="ECO:0000313" key="2">
    <source>
        <dbReference type="Proteomes" id="UP000299102"/>
    </source>
</evidence>
<keyword evidence="2" id="KW-1185">Reference proteome</keyword>
<proteinExistence type="predicted"/>
<name>A0A4C1Z090_EUMVA</name>
<gene>
    <name evidence="1" type="ORF">EVAR_56578_1</name>
</gene>